<evidence type="ECO:0000259" key="1">
    <source>
        <dbReference type="Pfam" id="PF16979"/>
    </source>
</evidence>
<dbReference type="PANTHER" id="PTHR13335">
    <property type="entry name" value="TARGET OF RAPAMYCIN COMPLEX 2 SUBUNIT MAPKAP1"/>
    <property type="match status" value="1"/>
</dbReference>
<dbReference type="InterPro" id="IPR011993">
    <property type="entry name" value="PH-like_dom_sf"/>
</dbReference>
<proteinExistence type="predicted"/>
<dbReference type="GO" id="GO:0005737">
    <property type="term" value="C:cytoplasm"/>
    <property type="evidence" value="ECO:0007669"/>
    <property type="project" value="TreeGrafter"/>
</dbReference>
<dbReference type="Pfam" id="PF16979">
    <property type="entry name" value="SIN1_PH"/>
    <property type="match status" value="1"/>
</dbReference>
<organism evidence="2 3">
    <name type="scientific">Stegodyphus mimosarum</name>
    <name type="common">African social velvet spider</name>
    <dbReference type="NCBI Taxonomy" id="407821"/>
    <lineage>
        <taxon>Eukaryota</taxon>
        <taxon>Metazoa</taxon>
        <taxon>Ecdysozoa</taxon>
        <taxon>Arthropoda</taxon>
        <taxon>Chelicerata</taxon>
        <taxon>Arachnida</taxon>
        <taxon>Araneae</taxon>
        <taxon>Araneomorphae</taxon>
        <taxon>Entelegynae</taxon>
        <taxon>Eresoidea</taxon>
        <taxon>Eresidae</taxon>
        <taxon>Stegodyphus</taxon>
    </lineage>
</organism>
<evidence type="ECO:0000313" key="2">
    <source>
        <dbReference type="EMBL" id="KFM61089.1"/>
    </source>
</evidence>
<dbReference type="Proteomes" id="UP000054359">
    <property type="component" value="Unassembled WGS sequence"/>
</dbReference>
<feature type="domain" description="SIN1-type PH" evidence="1">
    <location>
        <begin position="8"/>
        <end position="116"/>
    </location>
</feature>
<dbReference type="EMBL" id="KK113814">
    <property type="protein sequence ID" value="KFM61089.1"/>
    <property type="molecule type" value="Genomic_DNA"/>
</dbReference>
<reference evidence="2 3" key="1">
    <citation type="submission" date="2013-11" db="EMBL/GenBank/DDBJ databases">
        <title>Genome sequencing of Stegodyphus mimosarum.</title>
        <authorList>
            <person name="Bechsgaard J."/>
        </authorList>
    </citation>
    <scope>NUCLEOTIDE SEQUENCE [LARGE SCALE GENOMIC DNA]</scope>
</reference>
<dbReference type="GO" id="GO:0005546">
    <property type="term" value="F:phosphatidylinositol-4,5-bisphosphate binding"/>
    <property type="evidence" value="ECO:0007669"/>
    <property type="project" value="TreeGrafter"/>
</dbReference>
<dbReference type="OrthoDB" id="241990at2759"/>
<feature type="non-terminal residue" evidence="2">
    <location>
        <position position="130"/>
    </location>
</feature>
<dbReference type="OMA" id="YILESRC"/>
<dbReference type="GO" id="GO:0038203">
    <property type="term" value="P:TORC2 signaling"/>
    <property type="evidence" value="ECO:0007669"/>
    <property type="project" value="TreeGrafter"/>
</dbReference>
<accession>A0A087T7K0</accession>
<dbReference type="PANTHER" id="PTHR13335:SF1">
    <property type="entry name" value="TARGET OF RAPAMYCIN COMPLEX 2 SUBUNIT MAPKAP1"/>
    <property type="match status" value="1"/>
</dbReference>
<dbReference type="InterPro" id="IPR008828">
    <property type="entry name" value="Sin1/Avo1"/>
</dbReference>
<dbReference type="GO" id="GO:0005886">
    <property type="term" value="C:plasma membrane"/>
    <property type="evidence" value="ECO:0007669"/>
    <property type="project" value="TreeGrafter"/>
</dbReference>
<keyword evidence="3" id="KW-1185">Reference proteome</keyword>
<name>A0A087T7K0_STEMI</name>
<dbReference type="InterPro" id="IPR031313">
    <property type="entry name" value="Sin1_PH_dom"/>
</dbReference>
<dbReference type="GO" id="GO:0031932">
    <property type="term" value="C:TORC2 complex"/>
    <property type="evidence" value="ECO:0007669"/>
    <property type="project" value="InterPro"/>
</dbReference>
<evidence type="ECO:0000313" key="3">
    <source>
        <dbReference type="Proteomes" id="UP000054359"/>
    </source>
</evidence>
<sequence length="130" mass="14790">MKAVEAPLYRSFNVSFCQKMGINYDVQLGISGEKVEINPIPQKGAVKLLSRQQKPATHYMDTIAACEIVSKKYSPGKCIFKLIVHQGGSEFKKYVFETDPQTAQDIVKKVQIILEMHSNNACKEYQLYRE</sequence>
<dbReference type="STRING" id="407821.A0A087T7K0"/>
<dbReference type="Gene3D" id="2.30.29.30">
    <property type="entry name" value="Pleckstrin-homology domain (PH domain)/Phosphotyrosine-binding domain (PTB)"/>
    <property type="match status" value="1"/>
</dbReference>
<protein>
    <submittedName>
        <fullName evidence="2">Target of rapamycin complex 2 subunit MAPKAP1</fullName>
    </submittedName>
</protein>
<gene>
    <name evidence="2" type="ORF">X975_14825</name>
</gene>
<dbReference type="AlphaFoldDB" id="A0A087T7K0"/>